<organism evidence="2 3">
    <name type="scientific">Parvularcula bermudensis (strain ATCC BAA-594 / HTCC2503 / KCTC 12087)</name>
    <dbReference type="NCBI Taxonomy" id="314260"/>
    <lineage>
        <taxon>Bacteria</taxon>
        <taxon>Pseudomonadati</taxon>
        <taxon>Pseudomonadota</taxon>
        <taxon>Alphaproteobacteria</taxon>
        <taxon>Parvularculales</taxon>
        <taxon>Parvularculaceae</taxon>
        <taxon>Parvularcula</taxon>
    </lineage>
</organism>
<reference evidence="3" key="1">
    <citation type="submission" date="2010-08" db="EMBL/GenBank/DDBJ databases">
        <title>Genome sequence of Parvularcula bermudensis HTCC2503.</title>
        <authorList>
            <person name="Kang D.-M."/>
            <person name="Oh H.-M."/>
            <person name="Cho J.-C."/>
        </authorList>
    </citation>
    <scope>NUCLEOTIDE SEQUENCE [LARGE SCALE GENOMIC DNA]</scope>
    <source>
        <strain evidence="3">ATCC BAA-594 / HTCC2503 / KCTC 12087</strain>
    </source>
</reference>
<keyword evidence="1" id="KW-0812">Transmembrane</keyword>
<evidence type="ECO:0000313" key="2">
    <source>
        <dbReference type="EMBL" id="ADM09264.1"/>
    </source>
</evidence>
<reference evidence="2 3" key="2">
    <citation type="journal article" date="2011" name="J. Bacteriol.">
        <title>Complete genome sequence of strain HTCC2503T of Parvularcula bermudensis, the type species of the order "Parvularculales" in the class Alphaproteobacteria.</title>
        <authorList>
            <person name="Oh H.M."/>
            <person name="Kang I."/>
            <person name="Vergin K.L."/>
            <person name="Kang D."/>
            <person name="Rhee K.H."/>
            <person name="Giovannoni S.J."/>
            <person name="Cho J.C."/>
        </authorList>
    </citation>
    <scope>NUCLEOTIDE SEQUENCE [LARGE SCALE GENOMIC DNA]</scope>
    <source>
        <strain evidence="3">ATCC BAA-594 / HTCC2503 / KCTC 12087</strain>
    </source>
</reference>
<dbReference type="EMBL" id="CP002156">
    <property type="protein sequence ID" value="ADM09264.1"/>
    <property type="molecule type" value="Genomic_DNA"/>
</dbReference>
<dbReference type="KEGG" id="pbr:PB2503_05967"/>
<feature type="transmembrane region" description="Helical" evidence="1">
    <location>
        <begin position="64"/>
        <end position="94"/>
    </location>
</feature>
<dbReference type="STRING" id="314260.PB2503_05967"/>
<dbReference type="HOGENOM" id="CLU_2331179_0_0_5"/>
<keyword evidence="1" id="KW-0472">Membrane</keyword>
<evidence type="ECO:0000256" key="1">
    <source>
        <dbReference type="SAM" id="Phobius"/>
    </source>
</evidence>
<dbReference type="eggNOG" id="ENOG50334CX">
    <property type="taxonomic scope" value="Bacteria"/>
</dbReference>
<proteinExistence type="predicted"/>
<dbReference type="AlphaFoldDB" id="E0TH24"/>
<accession>E0TH24</accession>
<dbReference type="Proteomes" id="UP000001302">
    <property type="component" value="Chromosome"/>
</dbReference>
<gene>
    <name evidence="2" type="ordered locus">PB2503_05967</name>
</gene>
<name>E0TH24_PARBH</name>
<keyword evidence="1" id="KW-1133">Transmembrane helix</keyword>
<protein>
    <submittedName>
        <fullName evidence="2">Uncharacterized protein</fullName>
    </submittedName>
</protein>
<sequence length="98" mass="10507">MSFMKKHQDAGRSIFMSSIQGLANTLALLVTFLGAPPLYSNSIGWVQAFAVRHYGYGFEDVTALVWGGVCAALVFFISRASISTALVMGGLALATRFL</sequence>
<evidence type="ECO:0000313" key="3">
    <source>
        <dbReference type="Proteomes" id="UP000001302"/>
    </source>
</evidence>
<keyword evidence="3" id="KW-1185">Reference proteome</keyword>